<gene>
    <name evidence="1" type="ORF">QR98_0053330</name>
</gene>
<accession>A0A132A7A6</accession>
<dbReference type="OrthoDB" id="6500128at2759"/>
<protein>
    <submittedName>
        <fullName evidence="1">Uncharacterized protein</fullName>
    </submittedName>
</protein>
<dbReference type="Proteomes" id="UP000616769">
    <property type="component" value="Unassembled WGS sequence"/>
</dbReference>
<evidence type="ECO:0000313" key="2">
    <source>
        <dbReference type="Proteomes" id="UP000616769"/>
    </source>
</evidence>
<dbReference type="SUPFAM" id="SSF52540">
    <property type="entry name" value="P-loop containing nucleoside triphosphate hydrolases"/>
    <property type="match status" value="1"/>
</dbReference>
<sequence length="111" mass="12932">MNLKSLLYLSFLMLFFSFFFSFFSNPRINRIECRCILSYLQSKTVILVTHQLQFIKKASKILILKEGKQLAFDSYNQIINSGIDLVTMLHKADPKESNNTDDIFLITIVMI</sequence>
<dbReference type="AlphaFoldDB" id="A0A132A7A6"/>
<reference evidence="1 2" key="1">
    <citation type="journal article" date="2015" name="Parasit. Vectors">
        <title>Draft genome of the scabies mite.</title>
        <authorList>
            <person name="Rider S.D.Jr."/>
            <person name="Morgan M.S."/>
            <person name="Arlian L.G."/>
        </authorList>
    </citation>
    <scope>NUCLEOTIDE SEQUENCE [LARGE SCALE GENOMIC DNA]</scope>
    <source>
        <strain evidence="1">Arlian Lab</strain>
    </source>
</reference>
<name>A0A132A7A6_SARSC</name>
<proteinExistence type="predicted"/>
<dbReference type="Gene3D" id="3.40.50.300">
    <property type="entry name" value="P-loop containing nucleotide triphosphate hydrolases"/>
    <property type="match status" value="1"/>
</dbReference>
<comment type="caution">
    <text evidence="1">The sequence shown here is derived from an EMBL/GenBank/DDBJ whole genome shotgun (WGS) entry which is preliminary data.</text>
</comment>
<dbReference type="VEuPathDB" id="VectorBase:SSCA006793"/>
<organism evidence="1 2">
    <name type="scientific">Sarcoptes scabiei</name>
    <name type="common">Itch mite</name>
    <name type="synonym">Acarus scabiei</name>
    <dbReference type="NCBI Taxonomy" id="52283"/>
    <lineage>
        <taxon>Eukaryota</taxon>
        <taxon>Metazoa</taxon>
        <taxon>Ecdysozoa</taxon>
        <taxon>Arthropoda</taxon>
        <taxon>Chelicerata</taxon>
        <taxon>Arachnida</taxon>
        <taxon>Acari</taxon>
        <taxon>Acariformes</taxon>
        <taxon>Sarcoptiformes</taxon>
        <taxon>Astigmata</taxon>
        <taxon>Psoroptidia</taxon>
        <taxon>Sarcoptoidea</taxon>
        <taxon>Sarcoptidae</taxon>
        <taxon>Sarcoptinae</taxon>
        <taxon>Sarcoptes</taxon>
    </lineage>
</organism>
<dbReference type="EMBL" id="JXLN01011122">
    <property type="protein sequence ID" value="KPM06853.1"/>
    <property type="molecule type" value="Genomic_DNA"/>
</dbReference>
<dbReference type="InterPro" id="IPR027417">
    <property type="entry name" value="P-loop_NTPase"/>
</dbReference>
<evidence type="ECO:0000313" key="1">
    <source>
        <dbReference type="EMBL" id="KPM06853.1"/>
    </source>
</evidence>